<evidence type="ECO:0000313" key="1">
    <source>
        <dbReference type="EMBL" id="RDX63701.1"/>
    </source>
</evidence>
<name>A0A371ECE3_MUCPR</name>
<keyword evidence="2" id="KW-1185">Reference proteome</keyword>
<accession>A0A371ECE3</accession>
<dbReference type="Proteomes" id="UP000257109">
    <property type="component" value="Unassembled WGS sequence"/>
</dbReference>
<feature type="non-terminal residue" evidence="1">
    <location>
        <position position="1"/>
    </location>
</feature>
<reference evidence="1" key="1">
    <citation type="submission" date="2018-05" db="EMBL/GenBank/DDBJ databases">
        <title>Draft genome of Mucuna pruriens seed.</title>
        <authorList>
            <person name="Nnadi N.E."/>
            <person name="Vos R."/>
            <person name="Hasami M.H."/>
            <person name="Devisetty U.K."/>
            <person name="Aguiy J.C."/>
        </authorList>
    </citation>
    <scope>NUCLEOTIDE SEQUENCE [LARGE SCALE GENOMIC DNA]</scope>
    <source>
        <strain evidence="1">JCA_2017</strain>
    </source>
</reference>
<dbReference type="EMBL" id="QJKJ01014751">
    <property type="protein sequence ID" value="RDX63701.1"/>
    <property type="molecule type" value="Genomic_DNA"/>
</dbReference>
<protein>
    <submittedName>
        <fullName evidence="1">Uncharacterized protein</fullName>
    </submittedName>
</protein>
<gene>
    <name evidence="1" type="ORF">CR513_57838</name>
</gene>
<organism evidence="1 2">
    <name type="scientific">Mucuna pruriens</name>
    <name type="common">Velvet bean</name>
    <name type="synonym">Dolichos pruriens</name>
    <dbReference type="NCBI Taxonomy" id="157652"/>
    <lineage>
        <taxon>Eukaryota</taxon>
        <taxon>Viridiplantae</taxon>
        <taxon>Streptophyta</taxon>
        <taxon>Embryophyta</taxon>
        <taxon>Tracheophyta</taxon>
        <taxon>Spermatophyta</taxon>
        <taxon>Magnoliopsida</taxon>
        <taxon>eudicotyledons</taxon>
        <taxon>Gunneridae</taxon>
        <taxon>Pentapetalae</taxon>
        <taxon>rosids</taxon>
        <taxon>fabids</taxon>
        <taxon>Fabales</taxon>
        <taxon>Fabaceae</taxon>
        <taxon>Papilionoideae</taxon>
        <taxon>50 kb inversion clade</taxon>
        <taxon>NPAAA clade</taxon>
        <taxon>indigoferoid/millettioid clade</taxon>
        <taxon>Phaseoleae</taxon>
        <taxon>Mucuna</taxon>
    </lineage>
</organism>
<proteinExistence type="predicted"/>
<evidence type="ECO:0000313" key="2">
    <source>
        <dbReference type="Proteomes" id="UP000257109"/>
    </source>
</evidence>
<sequence>MSDIVSMLTNKNEIVTSPLRAAFYVGRETFDGKISSKEFNTDSMDAVTASKEIEARNLTNKHKDPLHDTWRSMIKSKPKMMKQSLSDLSFGIKESLEQSELEVAPTWVTLLQVDDD</sequence>
<dbReference type="AlphaFoldDB" id="A0A371ECE3"/>
<comment type="caution">
    <text evidence="1">The sequence shown here is derived from an EMBL/GenBank/DDBJ whole genome shotgun (WGS) entry which is preliminary data.</text>
</comment>